<evidence type="ECO:0000256" key="6">
    <source>
        <dbReference type="ARBA" id="ARBA00022982"/>
    </source>
</evidence>
<comment type="cofactor">
    <cofactor evidence="1">
        <name>heme c</name>
        <dbReference type="ChEBI" id="CHEBI:61717"/>
    </cofactor>
</comment>
<sequence length="156" mass="16334">MLRAFLIVLLGVLSVPLASAPARKPGVKATACATCHGKDKVLPAGHPDLKKAGACGDCHSGEKSLRTKLDLAHRHALAGVDCAACHGKAKPAKPAASVCTGCHDLEGLAAKTAQAKDHNPHADQHGYAKNCNLCHHAHKKSTNHCIQCHSFNWPVP</sequence>
<accession>A0AA48H6R3</accession>
<feature type="chain" id="PRO_5041339723" description="Tetrahaem cytochrome domain-containing protein" evidence="8">
    <location>
        <begin position="21"/>
        <end position="156"/>
    </location>
</feature>
<evidence type="ECO:0000313" key="11">
    <source>
        <dbReference type="Proteomes" id="UP001228113"/>
    </source>
</evidence>
<dbReference type="EMBL" id="AP027081">
    <property type="protein sequence ID" value="BDU77008.1"/>
    <property type="molecule type" value="Genomic_DNA"/>
</dbReference>
<dbReference type="Pfam" id="PF14537">
    <property type="entry name" value="Cytochrom_c3_2"/>
    <property type="match status" value="1"/>
</dbReference>
<reference evidence="10" key="1">
    <citation type="journal article" date="2023" name="Int. J. Syst. Evol. Microbiol.">
        <title>Mesoterricola silvestris gen. nov., sp. nov., Mesoterricola sediminis sp. nov., Geothrix oryzae sp. nov., Geothrix edaphica sp. nov., Geothrix rubra sp. nov., and Geothrix limicola sp. nov., six novel members of Acidobacteriota isolated from soils.</title>
        <authorList>
            <person name="Itoh H."/>
            <person name="Sugisawa Y."/>
            <person name="Mise K."/>
            <person name="Xu Z."/>
            <person name="Kuniyasu M."/>
            <person name="Ushijima N."/>
            <person name="Kawano K."/>
            <person name="Kobayashi E."/>
            <person name="Shiratori Y."/>
            <person name="Masuda Y."/>
            <person name="Senoo K."/>
        </authorList>
    </citation>
    <scope>NUCLEOTIDE SEQUENCE</scope>
    <source>
        <strain evidence="10">W786</strain>
    </source>
</reference>
<keyword evidence="4" id="KW-0349">Heme</keyword>
<keyword evidence="6" id="KW-0249">Electron transport</keyword>
<feature type="domain" description="Tetrahaem cytochrome" evidence="9">
    <location>
        <begin position="75"/>
        <end position="150"/>
    </location>
</feature>
<dbReference type="InterPro" id="IPR036280">
    <property type="entry name" value="Multihaem_cyt_sf"/>
</dbReference>
<gene>
    <name evidence="10" type="ORF">METESE_19660</name>
</gene>
<dbReference type="AlphaFoldDB" id="A0AA48H6R3"/>
<dbReference type="KEGG" id="msea:METESE_19660"/>
<dbReference type="Proteomes" id="UP001228113">
    <property type="component" value="Chromosome"/>
</dbReference>
<dbReference type="GO" id="GO:0046872">
    <property type="term" value="F:metal ion binding"/>
    <property type="evidence" value="ECO:0007669"/>
    <property type="project" value="UniProtKB-KW"/>
</dbReference>
<evidence type="ECO:0000256" key="5">
    <source>
        <dbReference type="ARBA" id="ARBA00022723"/>
    </source>
</evidence>
<dbReference type="RefSeq" id="WP_243333988.1">
    <property type="nucleotide sequence ID" value="NZ_AP027081.1"/>
</dbReference>
<protein>
    <recommendedName>
        <fullName evidence="9">Tetrahaem cytochrome domain-containing protein</fullName>
    </recommendedName>
</protein>
<evidence type="ECO:0000313" key="10">
    <source>
        <dbReference type="EMBL" id="BDU77008.1"/>
    </source>
</evidence>
<feature type="signal peptide" evidence="8">
    <location>
        <begin position="1"/>
        <end position="20"/>
    </location>
</feature>
<evidence type="ECO:0000256" key="7">
    <source>
        <dbReference type="ARBA" id="ARBA00023004"/>
    </source>
</evidence>
<dbReference type="InterPro" id="IPR012286">
    <property type="entry name" value="Tetrahaem_cytochrome"/>
</dbReference>
<evidence type="ECO:0000256" key="4">
    <source>
        <dbReference type="ARBA" id="ARBA00022617"/>
    </source>
</evidence>
<evidence type="ECO:0000256" key="1">
    <source>
        <dbReference type="ARBA" id="ARBA00001926"/>
    </source>
</evidence>
<keyword evidence="11" id="KW-1185">Reference proteome</keyword>
<keyword evidence="7" id="KW-0408">Iron</keyword>
<keyword evidence="3" id="KW-0813">Transport</keyword>
<organism evidence="10 11">
    <name type="scientific">Mesoterricola sediminis</name>
    <dbReference type="NCBI Taxonomy" id="2927980"/>
    <lineage>
        <taxon>Bacteria</taxon>
        <taxon>Pseudomonadati</taxon>
        <taxon>Acidobacteriota</taxon>
        <taxon>Holophagae</taxon>
        <taxon>Holophagales</taxon>
        <taxon>Holophagaceae</taxon>
        <taxon>Mesoterricola</taxon>
    </lineage>
</organism>
<name>A0AA48H6R3_9BACT</name>
<keyword evidence="5" id="KW-0479">Metal-binding</keyword>
<proteinExistence type="predicted"/>
<keyword evidence="8" id="KW-0732">Signal</keyword>
<evidence type="ECO:0000259" key="9">
    <source>
        <dbReference type="Pfam" id="PF14537"/>
    </source>
</evidence>
<dbReference type="Gene3D" id="1.10.1130.10">
    <property type="entry name" value="Flavocytochrome C3, Chain A"/>
    <property type="match status" value="1"/>
</dbReference>
<dbReference type="GO" id="GO:0030313">
    <property type="term" value="C:cell envelope"/>
    <property type="evidence" value="ECO:0007669"/>
    <property type="project" value="UniProtKB-SubCell"/>
</dbReference>
<evidence type="ECO:0000256" key="8">
    <source>
        <dbReference type="SAM" id="SignalP"/>
    </source>
</evidence>
<dbReference type="SUPFAM" id="SSF48695">
    <property type="entry name" value="Multiheme cytochromes"/>
    <property type="match status" value="1"/>
</dbReference>
<evidence type="ECO:0000256" key="2">
    <source>
        <dbReference type="ARBA" id="ARBA00004196"/>
    </source>
</evidence>
<evidence type="ECO:0000256" key="3">
    <source>
        <dbReference type="ARBA" id="ARBA00022448"/>
    </source>
</evidence>
<comment type="subcellular location">
    <subcellularLocation>
        <location evidence="2">Cell envelope</location>
    </subcellularLocation>
</comment>